<dbReference type="CDD" id="cd14789">
    <property type="entry name" value="Tiki"/>
    <property type="match status" value="1"/>
</dbReference>
<evidence type="ECO:0000313" key="4">
    <source>
        <dbReference type="Proteomes" id="UP000006919"/>
    </source>
</evidence>
<accession>E6UFI0</accession>
<dbReference type="Pfam" id="PF01963">
    <property type="entry name" value="TraB_PrgY_gumN"/>
    <property type="match status" value="1"/>
</dbReference>
<dbReference type="Proteomes" id="UP000006919">
    <property type="component" value="Chromosome"/>
</dbReference>
<feature type="chain" id="PRO_5039068175" evidence="2">
    <location>
        <begin position="20"/>
        <end position="368"/>
    </location>
</feature>
<evidence type="ECO:0000313" key="3">
    <source>
        <dbReference type="EMBL" id="ADU21884.1"/>
    </source>
</evidence>
<organism evidence="3 4">
    <name type="scientific">Ruminococcus albus (strain ATCC 27210 / DSM 20455 / JCM 14654 / NCDO 2250 / 7)</name>
    <dbReference type="NCBI Taxonomy" id="697329"/>
    <lineage>
        <taxon>Bacteria</taxon>
        <taxon>Bacillati</taxon>
        <taxon>Bacillota</taxon>
        <taxon>Clostridia</taxon>
        <taxon>Eubacteriales</taxon>
        <taxon>Oscillospiraceae</taxon>
        <taxon>Ruminococcus</taxon>
    </lineage>
</organism>
<dbReference type="PANTHER" id="PTHR40590:SF1">
    <property type="entry name" value="CYTOPLASMIC PROTEIN"/>
    <property type="match status" value="1"/>
</dbReference>
<name>E6UFI0_RUMA7</name>
<dbReference type="InterPro" id="IPR002816">
    <property type="entry name" value="TraB/PrgY/GumN_fam"/>
</dbReference>
<dbReference type="eggNOG" id="COG3735">
    <property type="taxonomic scope" value="Bacteria"/>
</dbReference>
<gene>
    <name evidence="3" type="ordered locus">Rumal_1370</name>
</gene>
<evidence type="ECO:0000256" key="2">
    <source>
        <dbReference type="SAM" id="SignalP"/>
    </source>
</evidence>
<dbReference type="HOGENOM" id="CLU_057525_0_1_9"/>
<dbReference type="KEGG" id="ral:Rumal_1370"/>
<dbReference type="PROSITE" id="PS51257">
    <property type="entry name" value="PROKAR_LIPOPROTEIN"/>
    <property type="match status" value="1"/>
</dbReference>
<dbReference type="RefSeq" id="WP_013498053.1">
    <property type="nucleotide sequence ID" value="NC_014833.1"/>
</dbReference>
<dbReference type="EMBL" id="CP002403">
    <property type="protein sequence ID" value="ADU21884.1"/>
    <property type="molecule type" value="Genomic_DNA"/>
</dbReference>
<feature type="signal peptide" evidence="2">
    <location>
        <begin position="1"/>
        <end position="19"/>
    </location>
</feature>
<proteinExistence type="predicted"/>
<dbReference type="InterPro" id="IPR047111">
    <property type="entry name" value="YbaP-like"/>
</dbReference>
<evidence type="ECO:0000256" key="1">
    <source>
        <dbReference type="SAM" id="MobiDB-lite"/>
    </source>
</evidence>
<dbReference type="OrthoDB" id="357294at2"/>
<dbReference type="AlphaFoldDB" id="E6UFI0"/>
<feature type="compositionally biased region" description="Low complexity" evidence="1">
    <location>
        <begin position="31"/>
        <end position="66"/>
    </location>
</feature>
<protein>
    <submittedName>
        <fullName evidence="3">GumN family protein</fullName>
    </submittedName>
</protein>
<dbReference type="PANTHER" id="PTHR40590">
    <property type="entry name" value="CYTOPLASMIC PROTEIN-RELATED"/>
    <property type="match status" value="1"/>
</dbReference>
<feature type="region of interest" description="Disordered" evidence="1">
    <location>
        <begin position="23"/>
        <end position="74"/>
    </location>
</feature>
<keyword evidence="2" id="KW-0732">Signal</keyword>
<reference evidence="3 4" key="1">
    <citation type="journal article" date="2011" name="J. Bacteriol.">
        <title>Complete genome of the cellulolytic ruminal bacterium Ruminococcus albus 7.</title>
        <authorList>
            <person name="Suen G."/>
            <person name="Stevenson D.M."/>
            <person name="Bruce D.C."/>
            <person name="Chertkov O."/>
            <person name="Copeland A."/>
            <person name="Cheng J.F."/>
            <person name="Detter C."/>
            <person name="Detter J.C."/>
            <person name="Goodwin L.A."/>
            <person name="Han C.S."/>
            <person name="Hauser L.J."/>
            <person name="Ivanova N.N."/>
            <person name="Kyrpides N.C."/>
            <person name="Land M.L."/>
            <person name="Lapidus A."/>
            <person name="Lucas S."/>
            <person name="Ovchinnikova G."/>
            <person name="Pitluck S."/>
            <person name="Tapia R."/>
            <person name="Woyke T."/>
            <person name="Boyum J."/>
            <person name="Mead D."/>
            <person name="Weimer P.J."/>
        </authorList>
    </citation>
    <scope>NUCLEOTIDE SEQUENCE [LARGE SCALE GENOMIC DNA]</scope>
    <source>
        <strain evidence="4">ATCC 27210 / DSM 20455 / JCM 14654 / NCDO 2250 / 7</strain>
    </source>
</reference>
<sequence precursor="true">MEKKILIAALAIVMAFSCASCGKKDDDSSSKADTVSSAADTTVTSDEETAVTTADETAVTTSDETAPAGENSFGSTADINEFIKTKEIDPPLWKVTDPKSGNSMYLLGTIHVLPSEVSDYPADLMDIYNSCDSIAVEYDVTALQNDVNAQMEYVNGMVYSDGTSAKDHLSEETYNKAKDYFTSIGANTKMLDQYKTGYWINQLTTVMLLRLENVELSGTDVYFITKAQADGKEVISIEELSMQTDALTAYSDEYADYAISDMLNDMDDIKGFAEEYSELFEKWANGDGEIPLDDDVDLEELPKDLLDDHEAYMKVMLDDRNKYMADKASEYLKEGKNCLFMVGAGHYSGENGVDNLLEKMGYTVEKIG</sequence>